<sequence>MVPKVSTERRTLLLSLSGTGLASFAGCTDLRGDSTESDNDPTIVDTIEIANGQDVPRTFDVVLRSTESVLYWDSFELDATEGTEADVDLVDGPFGNGDEPLWLDVKAGYPDDGPDSAEDETVVTQPLGEEYSGCIYVVVFAPIDGGVLFRVDPADEIVSRDTRC</sequence>
<comment type="caution">
    <text evidence="1">The sequence shown here is derived from an EMBL/GenBank/DDBJ whole genome shotgun (WGS) entry which is preliminary data.</text>
</comment>
<evidence type="ECO:0000313" key="2">
    <source>
        <dbReference type="Proteomes" id="UP000011689"/>
    </source>
</evidence>
<organism evidence="1 2">
    <name type="scientific">Halorubrum hochstenium ATCC 700873</name>
    <dbReference type="NCBI Taxonomy" id="1227481"/>
    <lineage>
        <taxon>Archaea</taxon>
        <taxon>Methanobacteriati</taxon>
        <taxon>Methanobacteriota</taxon>
        <taxon>Stenosarchaea group</taxon>
        <taxon>Halobacteria</taxon>
        <taxon>Halobacteriales</taxon>
        <taxon>Haloferacaceae</taxon>
        <taxon>Halorubrum</taxon>
    </lineage>
</organism>
<protein>
    <recommendedName>
        <fullName evidence="3">Lipoprotein</fullName>
    </recommendedName>
</protein>
<dbReference type="PROSITE" id="PS51257">
    <property type="entry name" value="PROKAR_LIPOPROTEIN"/>
    <property type="match status" value="1"/>
</dbReference>
<name>M0FGU5_9EURY</name>
<dbReference type="AlphaFoldDB" id="M0FGU5"/>
<dbReference type="GeneID" id="72712734"/>
<evidence type="ECO:0008006" key="3">
    <source>
        <dbReference type="Google" id="ProtNLM"/>
    </source>
</evidence>
<reference evidence="1 2" key="1">
    <citation type="journal article" date="2014" name="PLoS Genet.">
        <title>Phylogenetically driven sequencing of extremely halophilic archaea reveals strategies for static and dynamic osmo-response.</title>
        <authorList>
            <person name="Becker E.A."/>
            <person name="Seitzer P.M."/>
            <person name="Tritt A."/>
            <person name="Larsen D."/>
            <person name="Krusor M."/>
            <person name="Yao A.I."/>
            <person name="Wu D."/>
            <person name="Madern D."/>
            <person name="Eisen J.A."/>
            <person name="Darling A.E."/>
            <person name="Facciotti M.T."/>
        </authorList>
    </citation>
    <scope>NUCLEOTIDE SEQUENCE [LARGE SCALE GENOMIC DNA]</scope>
    <source>
        <strain evidence="1 2">ATCC 700873</strain>
    </source>
</reference>
<gene>
    <name evidence="1" type="ORF">C467_04406</name>
</gene>
<proteinExistence type="predicted"/>
<dbReference type="OrthoDB" id="324494at2157"/>
<dbReference type="Proteomes" id="UP000011689">
    <property type="component" value="Unassembled WGS sequence"/>
</dbReference>
<evidence type="ECO:0000313" key="1">
    <source>
        <dbReference type="EMBL" id="ELZ59155.1"/>
    </source>
</evidence>
<keyword evidence="2" id="KW-1185">Reference proteome</keyword>
<accession>M0FGU5</accession>
<dbReference type="RefSeq" id="WP_008582165.1">
    <property type="nucleotide sequence ID" value="NZ_AOJO01000019.1"/>
</dbReference>
<dbReference type="EMBL" id="AOJO01000019">
    <property type="protein sequence ID" value="ELZ59155.1"/>
    <property type="molecule type" value="Genomic_DNA"/>
</dbReference>